<dbReference type="SMART" id="SM00448">
    <property type="entry name" value="REC"/>
    <property type="match status" value="1"/>
</dbReference>
<evidence type="ECO:0000259" key="7">
    <source>
        <dbReference type="PROSITE" id="PS50110"/>
    </source>
</evidence>
<dbReference type="OrthoDB" id="9790669at2"/>
<dbReference type="GO" id="GO:0000160">
    <property type="term" value="P:phosphorelay signal transduction system"/>
    <property type="evidence" value="ECO:0007669"/>
    <property type="project" value="UniProtKB-KW"/>
</dbReference>
<evidence type="ECO:0000256" key="1">
    <source>
        <dbReference type="ARBA" id="ARBA00022553"/>
    </source>
</evidence>
<protein>
    <submittedName>
        <fullName evidence="8">Chemotaxis protein CheY</fullName>
    </submittedName>
</protein>
<keyword evidence="3" id="KW-0805">Transcription regulation</keyword>
<dbReference type="RefSeq" id="WP_047755304.1">
    <property type="nucleotide sequence ID" value="NZ_CAJUHA010000010.1"/>
</dbReference>
<evidence type="ECO:0000256" key="6">
    <source>
        <dbReference type="PROSITE-ProRule" id="PRU00169"/>
    </source>
</evidence>
<reference evidence="8 9" key="1">
    <citation type="submission" date="2015-04" db="EMBL/GenBank/DDBJ databases">
        <title>Complete Genome Sequence of Kosmotoga pacifica SLHLJ1.</title>
        <authorList>
            <person name="Jiang L.J."/>
            <person name="Shao Z.Z."/>
            <person name="Jebbar M."/>
        </authorList>
    </citation>
    <scope>NUCLEOTIDE SEQUENCE [LARGE SCALE GENOMIC DNA]</scope>
    <source>
        <strain evidence="8 9">SLHLJ1</strain>
    </source>
</reference>
<evidence type="ECO:0000313" key="9">
    <source>
        <dbReference type="Proteomes" id="UP000035159"/>
    </source>
</evidence>
<evidence type="ECO:0000256" key="4">
    <source>
        <dbReference type="ARBA" id="ARBA00023125"/>
    </source>
</evidence>
<dbReference type="Gene3D" id="3.40.50.2300">
    <property type="match status" value="1"/>
</dbReference>
<dbReference type="GO" id="GO:0003677">
    <property type="term" value="F:DNA binding"/>
    <property type="evidence" value="ECO:0007669"/>
    <property type="project" value="UniProtKB-KW"/>
</dbReference>
<proteinExistence type="predicted"/>
<dbReference type="FunFam" id="3.40.50.2300:FF:000001">
    <property type="entry name" value="DNA-binding response regulator PhoB"/>
    <property type="match status" value="1"/>
</dbReference>
<dbReference type="InterPro" id="IPR001789">
    <property type="entry name" value="Sig_transdc_resp-reg_receiver"/>
</dbReference>
<name>A0A0G2Z9D2_9BACT</name>
<evidence type="ECO:0000256" key="3">
    <source>
        <dbReference type="ARBA" id="ARBA00023015"/>
    </source>
</evidence>
<keyword evidence="2" id="KW-0902">Two-component regulatory system</keyword>
<evidence type="ECO:0000256" key="5">
    <source>
        <dbReference type="ARBA" id="ARBA00023163"/>
    </source>
</evidence>
<dbReference type="PATRIC" id="fig|1330330.3.peg.10"/>
<dbReference type="PANTHER" id="PTHR44591:SF18">
    <property type="entry name" value="REGULATORY PROTEIN"/>
    <property type="match status" value="1"/>
</dbReference>
<dbReference type="KEGG" id="kpf:IX53_00050"/>
<sequence>MKRILIVEDEPNMRLLLEEEFTDEGYEVISTSSGKKAPEILEESKIDLVTIDIEMPDINGLELAGLLRKDYPGLKIVLLTAYSHYKQDLSSWAADAYIVKSSDLGELKKTIRELLEQ</sequence>
<dbReference type="STRING" id="1330330.IX53_00050"/>
<organism evidence="8 9">
    <name type="scientific">Kosmotoga pacifica</name>
    <dbReference type="NCBI Taxonomy" id="1330330"/>
    <lineage>
        <taxon>Bacteria</taxon>
        <taxon>Thermotogati</taxon>
        <taxon>Thermotogota</taxon>
        <taxon>Thermotogae</taxon>
        <taxon>Kosmotogales</taxon>
        <taxon>Kosmotogaceae</taxon>
        <taxon>Kosmotoga</taxon>
    </lineage>
</organism>
<accession>A0A0G2Z9D2</accession>
<dbReference type="PROSITE" id="PS50110">
    <property type="entry name" value="RESPONSE_REGULATORY"/>
    <property type="match status" value="1"/>
</dbReference>
<keyword evidence="9" id="KW-1185">Reference proteome</keyword>
<dbReference type="CDD" id="cd17554">
    <property type="entry name" value="REC_TrrA-like"/>
    <property type="match status" value="1"/>
</dbReference>
<keyword evidence="1 6" id="KW-0597">Phosphoprotein</keyword>
<dbReference type="Proteomes" id="UP000035159">
    <property type="component" value="Chromosome"/>
</dbReference>
<dbReference type="SUPFAM" id="SSF52172">
    <property type="entry name" value="CheY-like"/>
    <property type="match status" value="1"/>
</dbReference>
<dbReference type="Pfam" id="PF00072">
    <property type="entry name" value="Response_reg"/>
    <property type="match status" value="1"/>
</dbReference>
<feature type="domain" description="Response regulatory" evidence="7">
    <location>
        <begin position="3"/>
        <end position="115"/>
    </location>
</feature>
<evidence type="ECO:0000256" key="2">
    <source>
        <dbReference type="ARBA" id="ARBA00023012"/>
    </source>
</evidence>
<dbReference type="AlphaFoldDB" id="A0A0G2Z9D2"/>
<dbReference type="PANTHER" id="PTHR44591">
    <property type="entry name" value="STRESS RESPONSE REGULATOR PROTEIN 1"/>
    <property type="match status" value="1"/>
</dbReference>
<dbReference type="InterPro" id="IPR050595">
    <property type="entry name" value="Bact_response_regulator"/>
</dbReference>
<gene>
    <name evidence="8" type="ORF">IX53_00050</name>
</gene>
<keyword evidence="4" id="KW-0238">DNA-binding</keyword>
<evidence type="ECO:0000313" key="8">
    <source>
        <dbReference type="EMBL" id="AKI98167.1"/>
    </source>
</evidence>
<dbReference type="InterPro" id="IPR011006">
    <property type="entry name" value="CheY-like_superfamily"/>
</dbReference>
<keyword evidence="5" id="KW-0804">Transcription</keyword>
<feature type="modified residue" description="4-aspartylphosphate" evidence="6">
    <location>
        <position position="52"/>
    </location>
</feature>
<dbReference type="EMBL" id="CP011232">
    <property type="protein sequence ID" value="AKI98167.1"/>
    <property type="molecule type" value="Genomic_DNA"/>
</dbReference>